<dbReference type="OMA" id="IELKCQR"/>
<dbReference type="STRING" id="1043005.A0A074Y4D7"/>
<dbReference type="Proteomes" id="UP000030641">
    <property type="component" value="Unassembled WGS sequence"/>
</dbReference>
<evidence type="ECO:0000313" key="1">
    <source>
        <dbReference type="EMBL" id="KEQ92618.1"/>
    </source>
</evidence>
<dbReference type="HOGENOM" id="CLU_1539729_0_0_1"/>
<dbReference type="EMBL" id="KL584769">
    <property type="protein sequence ID" value="KEQ92618.1"/>
    <property type="molecule type" value="Genomic_DNA"/>
</dbReference>
<gene>
    <name evidence="1" type="ORF">AUEXF2481DRAFT_411375</name>
</gene>
<dbReference type="OrthoDB" id="4398476at2759"/>
<organism evidence="1 2">
    <name type="scientific">Aureobasidium subglaciale (strain EXF-2481)</name>
    <name type="common">Aureobasidium pullulans var. subglaciale</name>
    <dbReference type="NCBI Taxonomy" id="1043005"/>
    <lineage>
        <taxon>Eukaryota</taxon>
        <taxon>Fungi</taxon>
        <taxon>Dikarya</taxon>
        <taxon>Ascomycota</taxon>
        <taxon>Pezizomycotina</taxon>
        <taxon>Dothideomycetes</taxon>
        <taxon>Dothideomycetidae</taxon>
        <taxon>Dothideales</taxon>
        <taxon>Saccotheciaceae</taxon>
        <taxon>Aureobasidium</taxon>
    </lineage>
</organism>
<reference evidence="1 2" key="1">
    <citation type="journal article" date="2014" name="BMC Genomics">
        <title>Genome sequencing of four Aureobasidium pullulans varieties: biotechnological potential, stress tolerance, and description of new species.</title>
        <authorList>
            <person name="Gostin Ar C."/>
            <person name="Ohm R.A."/>
            <person name="Kogej T."/>
            <person name="Sonjak S."/>
            <person name="Turk M."/>
            <person name="Zajc J."/>
            <person name="Zalar P."/>
            <person name="Grube M."/>
            <person name="Sun H."/>
            <person name="Han J."/>
            <person name="Sharma A."/>
            <person name="Chiniquy J."/>
            <person name="Ngan C.Y."/>
            <person name="Lipzen A."/>
            <person name="Barry K."/>
            <person name="Grigoriev I.V."/>
            <person name="Gunde-Cimerman N."/>
        </authorList>
    </citation>
    <scope>NUCLEOTIDE SEQUENCE [LARGE SCALE GENOMIC DNA]</scope>
    <source>
        <strain evidence="1 2">EXF-2481</strain>
    </source>
</reference>
<evidence type="ECO:0000313" key="2">
    <source>
        <dbReference type="Proteomes" id="UP000030641"/>
    </source>
</evidence>
<dbReference type="GeneID" id="25366790"/>
<dbReference type="AlphaFoldDB" id="A0A074Y4D7"/>
<name>A0A074Y4D7_AURSE</name>
<sequence length="174" mass="19777">MALQDLTDVIDRVWFWITKSDKEIVPNKIAAAYNQKGGWEGWAQVEIAYLIQTKYNNVTIDREVNVYSGTKKENDFVITDKGNPPKPKQIIELKCERGTQSAAQFVQSFSDDITKIHNLPINPSYKPAKAYAVAIVCTVLTQQLMINTAWQVKVNRIQCGQTGILIFWNELDIV</sequence>
<proteinExistence type="predicted"/>
<dbReference type="InParanoid" id="A0A074Y4D7"/>
<dbReference type="RefSeq" id="XP_013341236.1">
    <property type="nucleotide sequence ID" value="XM_013485782.1"/>
</dbReference>
<accession>A0A074Y4D7</accession>
<keyword evidence="2" id="KW-1185">Reference proteome</keyword>
<protein>
    <submittedName>
        <fullName evidence="1">Uncharacterized protein</fullName>
    </submittedName>
</protein>